<comment type="caution">
    <text evidence="3">The sequence shown here is derived from an EMBL/GenBank/DDBJ whole genome shotgun (WGS) entry which is preliminary data.</text>
</comment>
<organism evidence="3 4">
    <name type="scientific">Chiloscyllium punctatum</name>
    <name type="common">Brownbanded bambooshark</name>
    <name type="synonym">Hemiscyllium punctatum</name>
    <dbReference type="NCBI Taxonomy" id="137246"/>
    <lineage>
        <taxon>Eukaryota</taxon>
        <taxon>Metazoa</taxon>
        <taxon>Chordata</taxon>
        <taxon>Craniata</taxon>
        <taxon>Vertebrata</taxon>
        <taxon>Chondrichthyes</taxon>
        <taxon>Elasmobranchii</taxon>
        <taxon>Galeomorphii</taxon>
        <taxon>Galeoidea</taxon>
        <taxon>Orectolobiformes</taxon>
        <taxon>Hemiscylliidae</taxon>
        <taxon>Chiloscyllium</taxon>
    </lineage>
</organism>
<dbReference type="Proteomes" id="UP000287033">
    <property type="component" value="Unassembled WGS sequence"/>
</dbReference>
<dbReference type="Gene3D" id="1.20.58.420">
    <property type="entry name" value="AHSP"/>
    <property type="match status" value="1"/>
</dbReference>
<keyword evidence="2" id="KW-0812">Transmembrane</keyword>
<proteinExistence type="predicted"/>
<feature type="non-terminal residue" evidence="3">
    <location>
        <position position="1"/>
    </location>
</feature>
<evidence type="ECO:0000256" key="1">
    <source>
        <dbReference type="SAM" id="MobiDB-lite"/>
    </source>
</evidence>
<dbReference type="AlphaFoldDB" id="A0A401THL1"/>
<sequence length="233" mass="25324">ERGGGLNGLPVQPVGLNCVPRAFQLCGGDKAYLSPSKIRERHQVYLEAAIEKFRAIKKMGSQALIMQSEDRLTRDINEMLISYLKFNQSKNLFSIVRTPSAMLLLIISIHVLSGFLGLLGFGFLSVIFNFVIGLCSLTLLTWSYVKYTGQSPLLGEIIDSLSEKILSGVSRRCSSTPVPSRGLQGGPWDSPATGQSPNRCGRRQLRLDGKGDVGNKLDQSSRVGLARGGPGWG</sequence>
<accession>A0A401THL1</accession>
<feature type="region of interest" description="Disordered" evidence="1">
    <location>
        <begin position="175"/>
        <end position="233"/>
    </location>
</feature>
<dbReference type="OrthoDB" id="7788754at2759"/>
<gene>
    <name evidence="3" type="ORF">chiPu_0026385</name>
</gene>
<keyword evidence="2" id="KW-0472">Membrane</keyword>
<name>A0A401THL1_CHIPU</name>
<evidence type="ECO:0000256" key="2">
    <source>
        <dbReference type="SAM" id="Phobius"/>
    </source>
</evidence>
<feature type="transmembrane region" description="Helical" evidence="2">
    <location>
        <begin position="101"/>
        <end position="121"/>
    </location>
</feature>
<dbReference type="OMA" id="LIMQSED"/>
<evidence type="ECO:0000313" key="4">
    <source>
        <dbReference type="Proteomes" id="UP000287033"/>
    </source>
</evidence>
<dbReference type="STRING" id="137246.A0A401THL1"/>
<protein>
    <submittedName>
        <fullName evidence="3">Uncharacterized protein</fullName>
    </submittedName>
</protein>
<feature type="compositionally biased region" description="Basic and acidic residues" evidence="1">
    <location>
        <begin position="205"/>
        <end position="215"/>
    </location>
</feature>
<keyword evidence="2" id="KW-1133">Transmembrane helix</keyword>
<keyword evidence="4" id="KW-1185">Reference proteome</keyword>
<feature type="transmembrane region" description="Helical" evidence="2">
    <location>
        <begin position="127"/>
        <end position="145"/>
    </location>
</feature>
<dbReference type="EMBL" id="BEZZ01078121">
    <property type="protein sequence ID" value="GCC42150.1"/>
    <property type="molecule type" value="Genomic_DNA"/>
</dbReference>
<evidence type="ECO:0000313" key="3">
    <source>
        <dbReference type="EMBL" id="GCC42150.1"/>
    </source>
</evidence>
<reference evidence="3 4" key="1">
    <citation type="journal article" date="2018" name="Nat. Ecol. Evol.">
        <title>Shark genomes provide insights into elasmobranch evolution and the origin of vertebrates.</title>
        <authorList>
            <person name="Hara Y"/>
            <person name="Yamaguchi K"/>
            <person name="Onimaru K"/>
            <person name="Kadota M"/>
            <person name="Koyanagi M"/>
            <person name="Keeley SD"/>
            <person name="Tatsumi K"/>
            <person name="Tanaka K"/>
            <person name="Motone F"/>
            <person name="Kageyama Y"/>
            <person name="Nozu R"/>
            <person name="Adachi N"/>
            <person name="Nishimura O"/>
            <person name="Nakagawa R"/>
            <person name="Tanegashima C"/>
            <person name="Kiyatake I"/>
            <person name="Matsumoto R"/>
            <person name="Murakumo K"/>
            <person name="Nishida K"/>
            <person name="Terakita A"/>
            <person name="Kuratani S"/>
            <person name="Sato K"/>
            <person name="Hyodo S Kuraku.S."/>
        </authorList>
    </citation>
    <scope>NUCLEOTIDE SEQUENCE [LARGE SCALE GENOMIC DNA]</scope>
</reference>